<dbReference type="AlphaFoldDB" id="A0A2V1CYR1"/>
<sequence length="250" mass="27926">MRLAEQGMRHSDIAHTLTAEGGTQRTLCSIRRRIVELQVASRGKTCPASKDAVCRSRHSQQDVQIIVILRDEFPEATWAQITTAFNICRKSSRPRTEDAIKRKYATTKGKHPEANLNAIRRQIRPPLRKYVVQKALPFFAEQAIACGSACRFVPPARPLRTPLSCRDTMFQSLLDRGESPCSIDGTLLSGVQSVASCKLRNTRYSLLCADHCIEADDVPCPDAPTKDSAASAWPSFVLYPLYYKLYVGQE</sequence>
<keyword evidence="2" id="KW-1185">Reference proteome</keyword>
<evidence type="ECO:0000313" key="1">
    <source>
        <dbReference type="EMBL" id="PVH90624.1"/>
    </source>
</evidence>
<accession>A0A2V1CYR1</accession>
<dbReference type="EMBL" id="KZ806185">
    <property type="protein sequence ID" value="PVH90624.1"/>
    <property type="molecule type" value="Genomic_DNA"/>
</dbReference>
<proteinExistence type="predicted"/>
<evidence type="ECO:0000313" key="2">
    <source>
        <dbReference type="Proteomes" id="UP000244855"/>
    </source>
</evidence>
<reference evidence="1 2" key="1">
    <citation type="journal article" date="2018" name="Sci. Rep.">
        <title>Comparative genomics provides insights into the lifestyle and reveals functional heterogeneity of dark septate endophytic fungi.</title>
        <authorList>
            <person name="Knapp D.G."/>
            <person name="Nemeth J.B."/>
            <person name="Barry K."/>
            <person name="Hainaut M."/>
            <person name="Henrissat B."/>
            <person name="Johnson J."/>
            <person name="Kuo A."/>
            <person name="Lim J.H.P."/>
            <person name="Lipzen A."/>
            <person name="Nolan M."/>
            <person name="Ohm R.A."/>
            <person name="Tamas L."/>
            <person name="Grigoriev I.V."/>
            <person name="Spatafora J.W."/>
            <person name="Nagy L.G."/>
            <person name="Kovacs G.M."/>
        </authorList>
    </citation>
    <scope>NUCLEOTIDE SEQUENCE [LARGE SCALE GENOMIC DNA]</scope>
    <source>
        <strain evidence="1 2">DSE2036</strain>
    </source>
</reference>
<name>A0A2V1CYR1_9PLEO</name>
<gene>
    <name evidence="1" type="ORF">DM02DRAFT_420954</name>
</gene>
<protein>
    <submittedName>
        <fullName evidence="1">Uncharacterized protein</fullName>
    </submittedName>
</protein>
<dbReference type="Proteomes" id="UP000244855">
    <property type="component" value="Unassembled WGS sequence"/>
</dbReference>
<organism evidence="1 2">
    <name type="scientific">Periconia macrospinosa</name>
    <dbReference type="NCBI Taxonomy" id="97972"/>
    <lineage>
        <taxon>Eukaryota</taxon>
        <taxon>Fungi</taxon>
        <taxon>Dikarya</taxon>
        <taxon>Ascomycota</taxon>
        <taxon>Pezizomycotina</taxon>
        <taxon>Dothideomycetes</taxon>
        <taxon>Pleosporomycetidae</taxon>
        <taxon>Pleosporales</taxon>
        <taxon>Massarineae</taxon>
        <taxon>Periconiaceae</taxon>
        <taxon>Periconia</taxon>
    </lineage>
</organism>